<evidence type="ECO:0000313" key="1">
    <source>
        <dbReference type="Proteomes" id="UP000887576"/>
    </source>
</evidence>
<evidence type="ECO:0000313" key="2">
    <source>
        <dbReference type="WBParaSite" id="JU765_v2.g18631.t1"/>
    </source>
</evidence>
<organism evidence="1 2">
    <name type="scientific">Panagrolaimus sp. JU765</name>
    <dbReference type="NCBI Taxonomy" id="591449"/>
    <lineage>
        <taxon>Eukaryota</taxon>
        <taxon>Metazoa</taxon>
        <taxon>Ecdysozoa</taxon>
        <taxon>Nematoda</taxon>
        <taxon>Chromadorea</taxon>
        <taxon>Rhabditida</taxon>
        <taxon>Tylenchina</taxon>
        <taxon>Panagrolaimomorpha</taxon>
        <taxon>Panagrolaimoidea</taxon>
        <taxon>Panagrolaimidae</taxon>
        <taxon>Panagrolaimus</taxon>
    </lineage>
</organism>
<dbReference type="Proteomes" id="UP000887576">
    <property type="component" value="Unplaced"/>
</dbReference>
<name>A0AC34QRH2_9BILA</name>
<dbReference type="WBParaSite" id="JU765_v2.g18631.t1">
    <property type="protein sequence ID" value="JU765_v2.g18631.t1"/>
    <property type="gene ID" value="JU765_v2.g18631"/>
</dbReference>
<sequence>MHALKIEVPTPGPSADRQFSNDSTAGSIDVTRHSLSSTNTTIGDDYETVDDTSVEWPIFNKANQLGHGSYGTVVEVRFKGRRAALKMLAPNVSHKAVSTEAKLLHFLSHRNIIELYAVYKSGDKTGLLLELMPGGSLHQLLHNHRQVRYYADHALGWAFQSADALAYLHGQGCLHRDLKPSNMLLSDNFIDLKLCDFGTAAHLKTTMTNNRGSAAYMAPEVFQYSKYDQKCDIYSFGISFWEMLARKLPVDDGEPYQVLWQATTQNRRPPRLQNVPEPLMDLIERCWHKDAKERPDIEEVKDIIEILMESCGNRFKPLIDLTTNRPALASTLNDPVHITFSAPGRLDEIANENPPRKPSAPQDEGERRSDGAPPVPPRPSIMTHRRSNSGAYPVSSPLPGTPPTMASTDNGYSSFTPTPGTTIYTPSPSSSHSPYPIDPNYPIGPTPIRPIGFAIGVPPPYIPPYQPPFSIPPPTLQAPPPICTPVSPGPAPPGGDIGFRRTSEPNYPANMGNGYCSNSDTSPNGTETRRPKKKLGFLQKLSMHYS</sequence>
<accession>A0AC34QRH2</accession>
<reference evidence="2" key="1">
    <citation type="submission" date="2022-11" db="UniProtKB">
        <authorList>
            <consortium name="WormBaseParasite"/>
        </authorList>
    </citation>
    <scope>IDENTIFICATION</scope>
</reference>
<protein>
    <submittedName>
        <fullName evidence="2">Mitogen-activated protein kinase kinase kinase</fullName>
    </submittedName>
</protein>
<proteinExistence type="predicted"/>